<dbReference type="EMBL" id="UOGH01000026">
    <property type="protein sequence ID" value="VAX27122.1"/>
    <property type="molecule type" value="Genomic_DNA"/>
</dbReference>
<reference evidence="1" key="1">
    <citation type="submission" date="2018-06" db="EMBL/GenBank/DDBJ databases">
        <authorList>
            <person name="Zhirakovskaya E."/>
        </authorList>
    </citation>
    <scope>NUCLEOTIDE SEQUENCE</scope>
</reference>
<evidence type="ECO:0000313" key="1">
    <source>
        <dbReference type="EMBL" id="VAX27122.1"/>
    </source>
</evidence>
<dbReference type="AlphaFoldDB" id="A0A3B1CFX9"/>
<proteinExistence type="predicted"/>
<gene>
    <name evidence="1" type="ORF">MNBD_NITROSPIRAE02-658</name>
</gene>
<accession>A0A3B1CFX9</accession>
<dbReference type="PROSITE" id="PS51257">
    <property type="entry name" value="PROKAR_LIPOPROTEIN"/>
    <property type="match status" value="1"/>
</dbReference>
<organism evidence="1">
    <name type="scientific">hydrothermal vent metagenome</name>
    <dbReference type="NCBI Taxonomy" id="652676"/>
    <lineage>
        <taxon>unclassified sequences</taxon>
        <taxon>metagenomes</taxon>
        <taxon>ecological metagenomes</taxon>
    </lineage>
</organism>
<sequence length="587" mass="61891">MKVAKRVSRSIVWFLFLCSSVAIILTGCGGGGGSTSTTDTTSTGTTATLSGTAATGKAMANATITIKDSAGASTSGSAGADGKYSIDVTDMTPPFLLSATSDTTTLYSGIDATGVANIHPFTDLIIRNWYIAKGTDVDTVFNGTGPLFSPPTATEIATMQNVIKSILTTQLDLFLDSGSFDLFSTAFDADGTGFDALLDKTQVSVSDTDVKVELADPVSGTVIGDILTLPAGTDISTDTNPVTTAMNAVVSGLSGLQATINANACTLAGTDIQPYFVTDYMYKGWNIDQLAIMLTSLFCPDGTALEATITADYVSYDDATGILIAIVTLKDSTGHQEQAIMRFQDVSGTWVALGDGLPADIKVRSRVEAYVNATGITFVDKRRVKVIDYANAITDVSVTDPAGIVNTVLLVCDDFTTPGDCNAQGYGQDFPAKVFRFEDSQLLKGAYQVKISFDGGVTWTTYEKSIIGTPGVDHTVAADFPFFKDISTYSISSVLDTPITASVYTPAWVSEIATPFVSLWDATGTWIGSLDAEWTGIPRAGQDNQFTVTIPSTTSNGTAVASATLGQDAMSEVFEGWGQTNVWWYFE</sequence>
<protein>
    <recommendedName>
        <fullName evidence="2">Carboxypeptidase regulatory-like domain-containing protein</fullName>
    </recommendedName>
</protein>
<evidence type="ECO:0008006" key="2">
    <source>
        <dbReference type="Google" id="ProtNLM"/>
    </source>
</evidence>
<name>A0A3B1CFX9_9ZZZZ</name>